<organism evidence="2 3">
    <name type="scientific">Sphingomonas qilianensis</name>
    <dbReference type="NCBI Taxonomy" id="1736690"/>
    <lineage>
        <taxon>Bacteria</taxon>
        <taxon>Pseudomonadati</taxon>
        <taxon>Pseudomonadota</taxon>
        <taxon>Alphaproteobacteria</taxon>
        <taxon>Sphingomonadales</taxon>
        <taxon>Sphingomonadaceae</taxon>
        <taxon>Sphingomonas</taxon>
    </lineage>
</organism>
<feature type="domain" description="Putative auto-transporter adhesin head GIN" evidence="1">
    <location>
        <begin position="25"/>
        <end position="213"/>
    </location>
</feature>
<dbReference type="Proteomes" id="UP001404104">
    <property type="component" value="Unassembled WGS sequence"/>
</dbReference>
<evidence type="ECO:0000313" key="3">
    <source>
        <dbReference type="Proteomes" id="UP001404104"/>
    </source>
</evidence>
<protein>
    <submittedName>
        <fullName evidence="2">DUF2807 domain-containing protein</fullName>
    </submittedName>
</protein>
<evidence type="ECO:0000313" key="2">
    <source>
        <dbReference type="EMBL" id="MEN2786410.1"/>
    </source>
</evidence>
<reference evidence="2 3" key="1">
    <citation type="submission" date="2024-05" db="EMBL/GenBank/DDBJ databases">
        <authorList>
            <person name="Liu Q."/>
            <person name="Xin Y.-H."/>
        </authorList>
    </citation>
    <scope>NUCLEOTIDE SEQUENCE [LARGE SCALE GENOMIC DNA]</scope>
    <source>
        <strain evidence="2 3">CGMCC 1.15349</strain>
    </source>
</reference>
<accession>A0ABU9XRG0</accession>
<dbReference type="InterPro" id="IPR021255">
    <property type="entry name" value="DUF2807"/>
</dbReference>
<dbReference type="Gene3D" id="2.160.20.120">
    <property type="match status" value="1"/>
</dbReference>
<dbReference type="EMBL" id="JBDIMF010000002">
    <property type="protein sequence ID" value="MEN2786410.1"/>
    <property type="molecule type" value="Genomic_DNA"/>
</dbReference>
<name>A0ABU9XRG0_9SPHN</name>
<keyword evidence="3" id="KW-1185">Reference proteome</keyword>
<sequence length="243" mass="25153">MIRPLALLLLSLAAPAERQYSVGSFDRLRVDGPFRVVLTTGRSPRATAEGDPRVTDTIDIRVEGSTLVVRAGLSGWGEQAMPGRGAAPPLIRLSTGMIRSASLIGGGDVTINGALKGQRIDVMLTGSGSLQARAVDADQLVASAIGAGRLTLGGRAAKVRLSTNGTVELQAGALIAGDLRVRTDGNGTLVAQARYTAEIFPAGVGAITVYGKPACTIRGVPAGRVSCGEMMPPASQLEQRQRR</sequence>
<gene>
    <name evidence="2" type="ORF">ABC969_08260</name>
</gene>
<dbReference type="Pfam" id="PF10988">
    <property type="entry name" value="DUF2807"/>
    <property type="match status" value="1"/>
</dbReference>
<comment type="caution">
    <text evidence="2">The sequence shown here is derived from an EMBL/GenBank/DDBJ whole genome shotgun (WGS) entry which is preliminary data.</text>
</comment>
<evidence type="ECO:0000259" key="1">
    <source>
        <dbReference type="Pfam" id="PF10988"/>
    </source>
</evidence>
<dbReference type="RefSeq" id="WP_345864198.1">
    <property type="nucleotide sequence ID" value="NZ_JBDIMF010000002.1"/>
</dbReference>
<proteinExistence type="predicted"/>